<proteinExistence type="predicted"/>
<gene>
    <name evidence="3" type="ORF">CEXT_88771</name>
</gene>
<dbReference type="Pfam" id="PF02867">
    <property type="entry name" value="Ribonuc_red_lgC"/>
    <property type="match status" value="1"/>
</dbReference>
<comment type="caution">
    <text evidence="3">The sequence shown here is derived from an EMBL/GenBank/DDBJ whole genome shotgun (WGS) entry which is preliminary data.</text>
</comment>
<reference evidence="3 4" key="1">
    <citation type="submission" date="2021-06" db="EMBL/GenBank/DDBJ databases">
        <title>Caerostris extrusa draft genome.</title>
        <authorList>
            <person name="Kono N."/>
            <person name="Arakawa K."/>
        </authorList>
    </citation>
    <scope>NUCLEOTIDE SEQUENCE [LARGE SCALE GENOMIC DNA]</scope>
</reference>
<feature type="region of interest" description="Disordered" evidence="1">
    <location>
        <begin position="1"/>
        <end position="28"/>
    </location>
</feature>
<organism evidence="3 4">
    <name type="scientific">Caerostris extrusa</name>
    <name type="common">Bark spider</name>
    <name type="synonym">Caerostris bankana</name>
    <dbReference type="NCBI Taxonomy" id="172846"/>
    <lineage>
        <taxon>Eukaryota</taxon>
        <taxon>Metazoa</taxon>
        <taxon>Ecdysozoa</taxon>
        <taxon>Arthropoda</taxon>
        <taxon>Chelicerata</taxon>
        <taxon>Arachnida</taxon>
        <taxon>Araneae</taxon>
        <taxon>Araneomorphae</taxon>
        <taxon>Entelegynae</taxon>
        <taxon>Araneoidea</taxon>
        <taxon>Araneidae</taxon>
        <taxon>Caerostris</taxon>
    </lineage>
</organism>
<evidence type="ECO:0000256" key="1">
    <source>
        <dbReference type="SAM" id="MobiDB-lite"/>
    </source>
</evidence>
<dbReference type="EMBL" id="BPLR01014338">
    <property type="protein sequence ID" value="GIY68196.1"/>
    <property type="molecule type" value="Genomic_DNA"/>
</dbReference>
<feature type="compositionally biased region" description="Polar residues" evidence="1">
    <location>
        <begin position="13"/>
        <end position="28"/>
    </location>
</feature>
<accession>A0AAV4VCQ5</accession>
<protein>
    <recommendedName>
        <fullName evidence="2">Ribonucleotide reductase large subunit C-terminal domain-containing protein</fullName>
    </recommendedName>
</protein>
<evidence type="ECO:0000313" key="3">
    <source>
        <dbReference type="EMBL" id="GIY68196.1"/>
    </source>
</evidence>
<dbReference type="SUPFAM" id="SSF51998">
    <property type="entry name" value="PFL-like glycyl radical enzymes"/>
    <property type="match status" value="1"/>
</dbReference>
<sequence>GLRNSLLVAPMPTASTAPNSGNNESIEPYTSNIYQESALW</sequence>
<evidence type="ECO:0000259" key="2">
    <source>
        <dbReference type="Pfam" id="PF02867"/>
    </source>
</evidence>
<name>A0AAV4VCQ5_CAEEX</name>
<dbReference type="AlphaFoldDB" id="A0AAV4VCQ5"/>
<dbReference type="Gene3D" id="3.20.70.20">
    <property type="match status" value="1"/>
</dbReference>
<dbReference type="InterPro" id="IPR000788">
    <property type="entry name" value="RNR_lg_C"/>
</dbReference>
<feature type="non-terminal residue" evidence="3">
    <location>
        <position position="1"/>
    </location>
</feature>
<feature type="domain" description="Ribonucleotide reductase large subunit C-terminal" evidence="2">
    <location>
        <begin position="1"/>
        <end position="37"/>
    </location>
</feature>
<evidence type="ECO:0000313" key="4">
    <source>
        <dbReference type="Proteomes" id="UP001054945"/>
    </source>
</evidence>
<keyword evidence="4" id="KW-1185">Reference proteome</keyword>
<dbReference type="Proteomes" id="UP001054945">
    <property type="component" value="Unassembled WGS sequence"/>
</dbReference>